<dbReference type="GO" id="GO:0009725">
    <property type="term" value="P:response to hormone"/>
    <property type="evidence" value="ECO:0007669"/>
    <property type="project" value="UniProtKB-ARBA"/>
</dbReference>
<evidence type="ECO:0000256" key="6">
    <source>
        <dbReference type="ARBA" id="ARBA00022473"/>
    </source>
</evidence>
<keyword evidence="7" id="KW-0963">Cytoplasm</keyword>
<dbReference type="GO" id="GO:0005783">
    <property type="term" value="C:endoplasmic reticulum"/>
    <property type="evidence" value="ECO:0007669"/>
    <property type="project" value="UniProtKB-SubCell"/>
</dbReference>
<evidence type="ECO:0000256" key="2">
    <source>
        <dbReference type="ARBA" id="ARBA00004141"/>
    </source>
</evidence>
<dbReference type="PANTHER" id="PTHR36023:SF3">
    <property type="entry name" value="ARGOS-LIKE PROTEIN"/>
    <property type="match status" value="1"/>
</dbReference>
<protein>
    <recommendedName>
        <fullName evidence="16">ARGOS-like protein</fullName>
    </recommendedName>
</protein>
<comment type="similarity">
    <text evidence="5">Belongs to the plant organ size related (OSR) protein family.</text>
</comment>
<evidence type="ECO:0000256" key="11">
    <source>
        <dbReference type="ARBA" id="ARBA00023136"/>
    </source>
</evidence>
<comment type="caution">
    <text evidence="14">The sequence shown here is derived from an EMBL/GenBank/DDBJ whole genome shotgun (WGS) entry which is preliminary data.</text>
</comment>
<evidence type="ECO:0000256" key="8">
    <source>
        <dbReference type="ARBA" id="ARBA00022692"/>
    </source>
</evidence>
<evidence type="ECO:0000256" key="7">
    <source>
        <dbReference type="ARBA" id="ARBA00022490"/>
    </source>
</evidence>
<dbReference type="PANTHER" id="PTHR36023">
    <property type="entry name" value="ARGOS-LIKE PROTEIN"/>
    <property type="match status" value="1"/>
</dbReference>
<evidence type="ECO:0000256" key="12">
    <source>
        <dbReference type="ARBA" id="ARBA00023242"/>
    </source>
</evidence>
<dbReference type="Proteomes" id="UP001632038">
    <property type="component" value="Unassembled WGS sequence"/>
</dbReference>
<evidence type="ECO:0000256" key="9">
    <source>
        <dbReference type="ARBA" id="ARBA00022824"/>
    </source>
</evidence>
<keyword evidence="8 13" id="KW-0812">Transmembrane</keyword>
<evidence type="ECO:0000256" key="3">
    <source>
        <dbReference type="ARBA" id="ARBA00004240"/>
    </source>
</evidence>
<dbReference type="GO" id="GO:0005634">
    <property type="term" value="C:nucleus"/>
    <property type="evidence" value="ECO:0007669"/>
    <property type="project" value="UniProtKB-SubCell"/>
</dbReference>
<evidence type="ECO:0000256" key="10">
    <source>
        <dbReference type="ARBA" id="ARBA00022989"/>
    </source>
</evidence>
<evidence type="ECO:0000313" key="14">
    <source>
        <dbReference type="EMBL" id="KAL3642164.1"/>
    </source>
</evidence>
<feature type="transmembrane region" description="Helical" evidence="13">
    <location>
        <begin position="50"/>
        <end position="72"/>
    </location>
</feature>
<keyword evidence="15" id="KW-1185">Reference proteome</keyword>
<proteinExistence type="inferred from homology"/>
<keyword evidence="6" id="KW-0217">Developmental protein</keyword>
<evidence type="ECO:0008006" key="16">
    <source>
        <dbReference type="Google" id="ProtNLM"/>
    </source>
</evidence>
<dbReference type="InterPro" id="IPR037468">
    <property type="entry name" value="ARGOS/ARL/OSR1"/>
</dbReference>
<dbReference type="GO" id="GO:0016020">
    <property type="term" value="C:membrane"/>
    <property type="evidence" value="ECO:0007669"/>
    <property type="project" value="UniProtKB-SubCell"/>
</dbReference>
<name>A0ABD3DJX6_9LAMI</name>
<keyword evidence="10 13" id="KW-1133">Transmembrane helix</keyword>
<comment type="subcellular location">
    <subcellularLocation>
        <location evidence="4">Cytoplasm</location>
    </subcellularLocation>
    <subcellularLocation>
        <location evidence="3">Endoplasmic reticulum</location>
    </subcellularLocation>
    <subcellularLocation>
        <location evidence="2">Membrane</location>
        <topology evidence="2">Multi-pass membrane protein</topology>
    </subcellularLocation>
    <subcellularLocation>
        <location evidence="1">Nucleus</location>
    </subcellularLocation>
</comment>
<keyword evidence="9" id="KW-0256">Endoplasmic reticulum</keyword>
<accession>A0ABD3DJX6</accession>
<dbReference type="EMBL" id="JAVIJP010000016">
    <property type="protein sequence ID" value="KAL3642164.1"/>
    <property type="molecule type" value="Genomic_DNA"/>
</dbReference>
<keyword evidence="11 13" id="KW-0472">Membrane</keyword>
<feature type="transmembrane region" description="Helical" evidence="13">
    <location>
        <begin position="84"/>
        <end position="107"/>
    </location>
</feature>
<evidence type="ECO:0000313" key="15">
    <source>
        <dbReference type="Proteomes" id="UP001632038"/>
    </source>
</evidence>
<sequence>MNLEQPRSKSTFSNSIMDVRTLRNQNPRMMNSKFEYRRSLSSQGHGKKILFRYFTLESLFLLGCLTASLLILPLVLPPLPPPPLMLLLVPIFILALLMVLAFMPFGVRDVSNTYS</sequence>
<evidence type="ECO:0000256" key="13">
    <source>
        <dbReference type="SAM" id="Phobius"/>
    </source>
</evidence>
<organism evidence="14 15">
    <name type="scientific">Castilleja foliolosa</name>
    <dbReference type="NCBI Taxonomy" id="1961234"/>
    <lineage>
        <taxon>Eukaryota</taxon>
        <taxon>Viridiplantae</taxon>
        <taxon>Streptophyta</taxon>
        <taxon>Embryophyta</taxon>
        <taxon>Tracheophyta</taxon>
        <taxon>Spermatophyta</taxon>
        <taxon>Magnoliopsida</taxon>
        <taxon>eudicotyledons</taxon>
        <taxon>Gunneridae</taxon>
        <taxon>Pentapetalae</taxon>
        <taxon>asterids</taxon>
        <taxon>lamiids</taxon>
        <taxon>Lamiales</taxon>
        <taxon>Orobanchaceae</taxon>
        <taxon>Pedicularideae</taxon>
        <taxon>Castillejinae</taxon>
        <taxon>Castilleja</taxon>
    </lineage>
</organism>
<gene>
    <name evidence="14" type="ORF">CASFOL_012979</name>
</gene>
<keyword evidence="12" id="KW-0539">Nucleus</keyword>
<dbReference type="AlphaFoldDB" id="A0ABD3DJX6"/>
<evidence type="ECO:0000256" key="4">
    <source>
        <dbReference type="ARBA" id="ARBA00004496"/>
    </source>
</evidence>
<reference evidence="15" key="1">
    <citation type="journal article" date="2024" name="IScience">
        <title>Strigolactones Initiate the Formation of Haustorium-like Structures in Castilleja.</title>
        <authorList>
            <person name="Buerger M."/>
            <person name="Peterson D."/>
            <person name="Chory J."/>
        </authorList>
    </citation>
    <scope>NUCLEOTIDE SEQUENCE [LARGE SCALE GENOMIC DNA]</scope>
</reference>
<evidence type="ECO:0000256" key="1">
    <source>
        <dbReference type="ARBA" id="ARBA00004123"/>
    </source>
</evidence>
<evidence type="ECO:0000256" key="5">
    <source>
        <dbReference type="ARBA" id="ARBA00006891"/>
    </source>
</evidence>